<keyword evidence="2 4" id="KW-0479">Metal-binding</keyword>
<evidence type="ECO:0000256" key="5">
    <source>
        <dbReference type="RuleBase" id="RU000461"/>
    </source>
</evidence>
<keyword evidence="8" id="KW-1185">Reference proteome</keyword>
<dbReference type="GO" id="GO:0004497">
    <property type="term" value="F:monooxygenase activity"/>
    <property type="evidence" value="ECO:0007669"/>
    <property type="project" value="UniProtKB-KW"/>
</dbReference>
<keyword evidence="6" id="KW-0812">Transmembrane</keyword>
<keyword evidence="6" id="KW-0472">Membrane</keyword>
<dbReference type="OrthoDB" id="3934656at2759"/>
<dbReference type="AlphaFoldDB" id="A0A8H7MEX9"/>
<comment type="similarity">
    <text evidence="5">Belongs to the cytochrome P450 family.</text>
</comment>
<dbReference type="InterPro" id="IPR017972">
    <property type="entry name" value="Cyt_P450_CS"/>
</dbReference>
<feature type="transmembrane region" description="Helical" evidence="6">
    <location>
        <begin position="20"/>
        <end position="37"/>
    </location>
</feature>
<dbReference type="CDD" id="cd11060">
    <property type="entry name" value="CYP57A1-like"/>
    <property type="match status" value="1"/>
</dbReference>
<dbReference type="InterPro" id="IPR002401">
    <property type="entry name" value="Cyt_P450_E_grp-I"/>
</dbReference>
<dbReference type="PROSITE" id="PS00086">
    <property type="entry name" value="CYTOCHROME_P450"/>
    <property type="match status" value="1"/>
</dbReference>
<protein>
    <recommendedName>
        <fullName evidence="9">Pisatin demethylase</fullName>
    </recommendedName>
</protein>
<keyword evidence="5" id="KW-0560">Oxidoreductase</keyword>
<dbReference type="SUPFAM" id="SSF48264">
    <property type="entry name" value="Cytochrome P450"/>
    <property type="match status" value="1"/>
</dbReference>
<evidence type="ECO:0000313" key="7">
    <source>
        <dbReference type="EMBL" id="KAF9698121.1"/>
    </source>
</evidence>
<accession>A0A8H7MEX9</accession>
<keyword evidence="6" id="KW-1133">Transmembrane helix</keyword>
<keyword evidence="3 4" id="KW-0408">Iron</keyword>
<dbReference type="InterPro" id="IPR036396">
    <property type="entry name" value="Cyt_P450_sf"/>
</dbReference>
<sequence length="507" mass="57175">MAPPVHALESVDESSHGRYYIYGIVALLGLGVFRYVYQTLTSPLRGIPGPFLARFTRLWELQAVRTHDNPTFNIALHEKYGPIVRLAPNRYSLNDAEAAKVILGHHNALDKSKFYHPFGLPDEYNIFSEPSISTHAKSKRPVAQLYSQTSLLSYEPFVDTCNTILLKRLEEYAQEGKTLDVREMMQYYAFDVIGEITVGSRFGLMEDDGDKSGIIKAIDEAITYSAFVGLIPEWHWWWCAAMNMIGVVPSVTKVIGFVNHHIDNRVSGRSKSPSDRRDFLDKMLPLEQQGKATRFHTRQAAQQNIGAGSDTTAISITAVIAFLTMHPDTLVKLRHELDEATKSGTLSDPVKFQEAQKLPYLQAVILEALRIHPAVGAPMVRVVGPQGAQLAGQFFPPGTEVGINAWVTHRNKSIFGSDADVFRPERWLTDNKEERSVLDRNFLAFGSGPRTCIGKNISLLEMSKVIPQVVMKYNFEIVKNEYGNRFSWKTRWFSKPDFNAVVRRRTV</sequence>
<dbReference type="PANTHER" id="PTHR24305">
    <property type="entry name" value="CYTOCHROME P450"/>
    <property type="match status" value="1"/>
</dbReference>
<feature type="binding site" description="axial binding residue" evidence="4">
    <location>
        <position position="452"/>
    </location>
    <ligand>
        <name>heme</name>
        <dbReference type="ChEBI" id="CHEBI:30413"/>
    </ligand>
    <ligandPart>
        <name>Fe</name>
        <dbReference type="ChEBI" id="CHEBI:18248"/>
    </ligandPart>
</feature>
<evidence type="ECO:0000256" key="1">
    <source>
        <dbReference type="ARBA" id="ARBA00001971"/>
    </source>
</evidence>
<dbReference type="PRINTS" id="PR00385">
    <property type="entry name" value="P450"/>
</dbReference>
<evidence type="ECO:0000313" key="8">
    <source>
        <dbReference type="Proteomes" id="UP000651452"/>
    </source>
</evidence>
<evidence type="ECO:0000256" key="3">
    <source>
        <dbReference type="ARBA" id="ARBA00023004"/>
    </source>
</evidence>
<organism evidence="7 8">
    <name type="scientific">Ascochyta lentis</name>
    <dbReference type="NCBI Taxonomy" id="205686"/>
    <lineage>
        <taxon>Eukaryota</taxon>
        <taxon>Fungi</taxon>
        <taxon>Dikarya</taxon>
        <taxon>Ascomycota</taxon>
        <taxon>Pezizomycotina</taxon>
        <taxon>Dothideomycetes</taxon>
        <taxon>Pleosporomycetidae</taxon>
        <taxon>Pleosporales</taxon>
        <taxon>Pleosporineae</taxon>
        <taxon>Didymellaceae</taxon>
        <taxon>Ascochyta</taxon>
    </lineage>
</organism>
<dbReference type="Pfam" id="PF00067">
    <property type="entry name" value="p450"/>
    <property type="match status" value="1"/>
</dbReference>
<dbReference type="GO" id="GO:0005506">
    <property type="term" value="F:iron ion binding"/>
    <property type="evidence" value="ECO:0007669"/>
    <property type="project" value="InterPro"/>
</dbReference>
<comment type="cofactor">
    <cofactor evidence="1 4">
        <name>heme</name>
        <dbReference type="ChEBI" id="CHEBI:30413"/>
    </cofactor>
</comment>
<evidence type="ECO:0000256" key="2">
    <source>
        <dbReference type="ARBA" id="ARBA00022723"/>
    </source>
</evidence>
<comment type="caution">
    <text evidence="7">The sequence shown here is derived from an EMBL/GenBank/DDBJ whole genome shotgun (WGS) entry which is preliminary data.</text>
</comment>
<gene>
    <name evidence="7" type="ORF">EKO04_003935</name>
</gene>
<evidence type="ECO:0000256" key="4">
    <source>
        <dbReference type="PIRSR" id="PIRSR602401-1"/>
    </source>
</evidence>
<dbReference type="Gene3D" id="1.10.630.10">
    <property type="entry name" value="Cytochrome P450"/>
    <property type="match status" value="1"/>
</dbReference>
<dbReference type="PANTHER" id="PTHR24305:SF190">
    <property type="entry name" value="P450, PUTATIVE (EUROFUNG)-RELATED"/>
    <property type="match status" value="1"/>
</dbReference>
<evidence type="ECO:0008006" key="9">
    <source>
        <dbReference type="Google" id="ProtNLM"/>
    </source>
</evidence>
<dbReference type="EMBL" id="RZGK01000006">
    <property type="protein sequence ID" value="KAF9698121.1"/>
    <property type="molecule type" value="Genomic_DNA"/>
</dbReference>
<dbReference type="GO" id="GO:0016705">
    <property type="term" value="F:oxidoreductase activity, acting on paired donors, with incorporation or reduction of molecular oxygen"/>
    <property type="evidence" value="ECO:0007669"/>
    <property type="project" value="InterPro"/>
</dbReference>
<proteinExistence type="inferred from homology"/>
<reference evidence="7" key="1">
    <citation type="submission" date="2018-12" db="EMBL/GenBank/DDBJ databases">
        <authorList>
            <person name="Syme R.A."/>
            <person name="Farfan-Caceres L."/>
            <person name="Lichtenzveig J."/>
        </authorList>
    </citation>
    <scope>NUCLEOTIDE SEQUENCE</scope>
    <source>
        <strain evidence="7">Al4</strain>
    </source>
</reference>
<name>A0A8H7MEX9_9PLEO</name>
<dbReference type="PRINTS" id="PR00463">
    <property type="entry name" value="EP450I"/>
</dbReference>
<dbReference type="InterPro" id="IPR050121">
    <property type="entry name" value="Cytochrome_P450_monoxygenase"/>
</dbReference>
<evidence type="ECO:0000256" key="6">
    <source>
        <dbReference type="SAM" id="Phobius"/>
    </source>
</evidence>
<dbReference type="InterPro" id="IPR001128">
    <property type="entry name" value="Cyt_P450"/>
</dbReference>
<keyword evidence="5" id="KW-0503">Monooxygenase</keyword>
<keyword evidence="4 5" id="KW-0349">Heme</keyword>
<reference evidence="7" key="2">
    <citation type="submission" date="2020-09" db="EMBL/GenBank/DDBJ databases">
        <title>Reference genome assembly for Australian Ascochyta lentis isolate Al4.</title>
        <authorList>
            <person name="Lee R.C."/>
            <person name="Farfan-Caceres L.M."/>
            <person name="Debler J.W."/>
            <person name="Williams A.H."/>
            <person name="Henares B.M."/>
        </authorList>
    </citation>
    <scope>NUCLEOTIDE SEQUENCE</scope>
    <source>
        <strain evidence="7">Al4</strain>
    </source>
</reference>
<dbReference type="Proteomes" id="UP000651452">
    <property type="component" value="Unassembled WGS sequence"/>
</dbReference>
<dbReference type="GO" id="GO:0020037">
    <property type="term" value="F:heme binding"/>
    <property type="evidence" value="ECO:0007669"/>
    <property type="project" value="InterPro"/>
</dbReference>